<sequence length="73" mass="7974">KKPEKNEASAEVNTDGQKNTEVNENSKQTLTSQLETEPVVKPEDSKEPFGATWGNEGGGHNCTQNKTLKDSKN</sequence>
<evidence type="ECO:0000313" key="3">
    <source>
        <dbReference type="Proteomes" id="UP001529510"/>
    </source>
</evidence>
<proteinExistence type="predicted"/>
<comment type="caution">
    <text evidence="2">The sequence shown here is derived from an EMBL/GenBank/DDBJ whole genome shotgun (WGS) entry which is preliminary data.</text>
</comment>
<dbReference type="EMBL" id="JAMKFB020000005">
    <property type="protein sequence ID" value="KAL0193672.1"/>
    <property type="molecule type" value="Genomic_DNA"/>
</dbReference>
<organism evidence="2 3">
    <name type="scientific">Cirrhinus mrigala</name>
    <name type="common">Mrigala</name>
    <dbReference type="NCBI Taxonomy" id="683832"/>
    <lineage>
        <taxon>Eukaryota</taxon>
        <taxon>Metazoa</taxon>
        <taxon>Chordata</taxon>
        <taxon>Craniata</taxon>
        <taxon>Vertebrata</taxon>
        <taxon>Euteleostomi</taxon>
        <taxon>Actinopterygii</taxon>
        <taxon>Neopterygii</taxon>
        <taxon>Teleostei</taxon>
        <taxon>Ostariophysi</taxon>
        <taxon>Cypriniformes</taxon>
        <taxon>Cyprinidae</taxon>
        <taxon>Labeoninae</taxon>
        <taxon>Labeonini</taxon>
        <taxon>Cirrhinus</taxon>
    </lineage>
</organism>
<keyword evidence="3" id="KW-1185">Reference proteome</keyword>
<reference evidence="2 3" key="1">
    <citation type="submission" date="2024-05" db="EMBL/GenBank/DDBJ databases">
        <title>Genome sequencing and assembly of Indian major carp, Cirrhinus mrigala (Hamilton, 1822).</title>
        <authorList>
            <person name="Mohindra V."/>
            <person name="Chowdhury L.M."/>
            <person name="Lal K."/>
            <person name="Jena J.K."/>
        </authorList>
    </citation>
    <scope>NUCLEOTIDE SEQUENCE [LARGE SCALE GENOMIC DNA]</scope>
    <source>
        <strain evidence="2">CM1030</strain>
        <tissue evidence="2">Blood</tissue>
    </source>
</reference>
<feature type="region of interest" description="Disordered" evidence="1">
    <location>
        <begin position="1"/>
        <end position="73"/>
    </location>
</feature>
<evidence type="ECO:0000256" key="1">
    <source>
        <dbReference type="SAM" id="MobiDB-lite"/>
    </source>
</evidence>
<name>A0ABD0R571_CIRMR</name>
<protein>
    <submittedName>
        <fullName evidence="2">Uncharacterized protein</fullName>
    </submittedName>
</protein>
<gene>
    <name evidence="2" type="ORF">M9458_011968</name>
</gene>
<feature type="compositionally biased region" description="Polar residues" evidence="1">
    <location>
        <begin position="11"/>
        <end position="35"/>
    </location>
</feature>
<feature type="non-terminal residue" evidence="2">
    <location>
        <position position="73"/>
    </location>
</feature>
<dbReference type="AlphaFoldDB" id="A0ABD0R571"/>
<dbReference type="Proteomes" id="UP001529510">
    <property type="component" value="Unassembled WGS sequence"/>
</dbReference>
<evidence type="ECO:0000313" key="2">
    <source>
        <dbReference type="EMBL" id="KAL0193672.1"/>
    </source>
</evidence>
<feature type="compositionally biased region" description="Basic and acidic residues" evidence="1">
    <location>
        <begin position="38"/>
        <end position="47"/>
    </location>
</feature>
<accession>A0ABD0R571</accession>
<feature type="non-terminal residue" evidence="2">
    <location>
        <position position="1"/>
    </location>
</feature>